<dbReference type="EMBL" id="AP029267">
    <property type="protein sequence ID" value="BFG04890.1"/>
    <property type="molecule type" value="Genomic_DNA"/>
</dbReference>
<feature type="region of interest" description="Disordered" evidence="1">
    <location>
        <begin position="77"/>
        <end position="138"/>
    </location>
</feature>
<dbReference type="AlphaFoldDB" id="A0AAU9GAD8"/>
<protein>
    <submittedName>
        <fullName evidence="2">Calcium release-activated calcium channel protein 1</fullName>
    </submittedName>
</protein>
<name>A0AAU9GAD8_DROMD</name>
<evidence type="ECO:0000313" key="3">
    <source>
        <dbReference type="Proteomes" id="UP001500889"/>
    </source>
</evidence>
<organism evidence="2 3">
    <name type="scientific">Drosophila madeirensis</name>
    <name type="common">Fruit fly</name>
    <dbReference type="NCBI Taxonomy" id="30013"/>
    <lineage>
        <taxon>Eukaryota</taxon>
        <taxon>Metazoa</taxon>
        <taxon>Ecdysozoa</taxon>
        <taxon>Arthropoda</taxon>
        <taxon>Hexapoda</taxon>
        <taxon>Insecta</taxon>
        <taxon>Pterygota</taxon>
        <taxon>Neoptera</taxon>
        <taxon>Endopterygota</taxon>
        <taxon>Diptera</taxon>
        <taxon>Brachycera</taxon>
        <taxon>Muscomorpha</taxon>
        <taxon>Ephydroidea</taxon>
        <taxon>Drosophilidae</taxon>
        <taxon>Drosophila</taxon>
        <taxon>Sophophora</taxon>
    </lineage>
</organism>
<feature type="compositionally biased region" description="Polar residues" evidence="1">
    <location>
        <begin position="32"/>
        <end position="48"/>
    </location>
</feature>
<dbReference type="Proteomes" id="UP001500889">
    <property type="component" value="Chromosome E"/>
</dbReference>
<sequence>MSVWTTSNSGGLETLPESQQLPKQPAQGAHTPKSSASTFLQTQRQSGGPLNLNSATFTTANTAHHFQHVVAAAVAAATSVATGHHQQQHHQFHSGGGSNHGSSPTSSNGFKRTSLSNSLLQFPPPPPPSGQSHPKAAV</sequence>
<evidence type="ECO:0000256" key="1">
    <source>
        <dbReference type="SAM" id="MobiDB-lite"/>
    </source>
</evidence>
<evidence type="ECO:0000313" key="2">
    <source>
        <dbReference type="EMBL" id="BFG04890.1"/>
    </source>
</evidence>
<keyword evidence="3" id="KW-1185">Reference proteome</keyword>
<feature type="region of interest" description="Disordered" evidence="1">
    <location>
        <begin position="1"/>
        <end position="55"/>
    </location>
</feature>
<feature type="compositionally biased region" description="Polar residues" evidence="1">
    <location>
        <begin position="1"/>
        <end position="22"/>
    </location>
</feature>
<proteinExistence type="predicted"/>
<accession>A0AAU9GAD8</accession>
<feature type="compositionally biased region" description="Low complexity" evidence="1">
    <location>
        <begin position="100"/>
        <end position="109"/>
    </location>
</feature>
<reference evidence="2 3" key="1">
    <citation type="submission" date="2024-02" db="EMBL/GenBank/DDBJ databases">
        <title>A chromosome-level genome assembly of Drosophila madeirensis, a fruit fly species endemic to Madeira island.</title>
        <authorList>
            <person name="Tomihara K."/>
            <person name="Llopart A."/>
            <person name="Yamamoto D."/>
        </authorList>
    </citation>
    <scope>NUCLEOTIDE SEQUENCE [LARGE SCALE GENOMIC DNA]</scope>
    <source>
        <strain evidence="2 3">RF1</strain>
    </source>
</reference>
<gene>
    <name evidence="2" type="ORF">DMAD_03749</name>
</gene>
<feature type="compositionally biased region" description="Polar residues" evidence="1">
    <location>
        <begin position="110"/>
        <end position="120"/>
    </location>
</feature>